<comment type="subunit">
    <text evidence="4">Hexamer formed by 3 homodimers.</text>
</comment>
<evidence type="ECO:0000256" key="3">
    <source>
        <dbReference type="ARBA" id="ARBA00009400"/>
    </source>
</evidence>
<feature type="binding site" evidence="13">
    <location>
        <begin position="135"/>
        <end position="137"/>
    </location>
    <ligand>
        <name>substrate</name>
    </ligand>
</feature>
<dbReference type="Gene3D" id="3.20.20.70">
    <property type="entry name" value="Aldolase class I"/>
    <property type="match status" value="1"/>
</dbReference>
<evidence type="ECO:0000256" key="4">
    <source>
        <dbReference type="ARBA" id="ARBA00011218"/>
    </source>
</evidence>
<dbReference type="Gene3D" id="3.90.1170.20">
    <property type="entry name" value="Quinolinate phosphoribosyl transferase, N-terminal domain"/>
    <property type="match status" value="1"/>
</dbReference>
<gene>
    <name evidence="16" type="ORF">AL399_04030</name>
</gene>
<keyword evidence="8 12" id="KW-0808">Transferase</keyword>
<comment type="caution">
    <text evidence="16">The sequence shown here is derived from an EMBL/GenBank/DDBJ whole genome shotgun (WGS) entry which is preliminary data.</text>
</comment>
<keyword evidence="7 12" id="KW-0328">Glycosyltransferase</keyword>
<dbReference type="PANTHER" id="PTHR32179">
    <property type="entry name" value="NICOTINATE-NUCLEOTIDE PYROPHOSPHORYLASE [CARBOXYLATING]"/>
    <property type="match status" value="1"/>
</dbReference>
<dbReference type="EMBL" id="LIIK01000014">
    <property type="protein sequence ID" value="KQM09031.1"/>
    <property type="molecule type" value="Genomic_DNA"/>
</dbReference>
<feature type="binding site" evidence="13">
    <location>
        <begin position="264"/>
        <end position="266"/>
    </location>
    <ligand>
        <name>substrate</name>
    </ligand>
</feature>
<evidence type="ECO:0000256" key="5">
    <source>
        <dbReference type="ARBA" id="ARBA00011944"/>
    </source>
</evidence>
<dbReference type="InterPro" id="IPR036068">
    <property type="entry name" value="Nicotinate_pribotase-like_C"/>
</dbReference>
<feature type="binding site" evidence="13">
    <location>
        <position position="169"/>
    </location>
    <ligand>
        <name>substrate</name>
    </ligand>
</feature>
<name>A0A0Q4B8U9_9BACT</name>
<dbReference type="PATRIC" id="fig|1702214.3.peg.1515"/>
<feature type="binding site" evidence="13">
    <location>
        <position position="102"/>
    </location>
    <ligand>
        <name>substrate</name>
    </ligand>
</feature>
<evidence type="ECO:0000256" key="1">
    <source>
        <dbReference type="ARBA" id="ARBA00003237"/>
    </source>
</evidence>
<feature type="domain" description="Quinolinate phosphoribosyl transferase C-terminal" evidence="14">
    <location>
        <begin position="114"/>
        <end position="279"/>
    </location>
</feature>
<dbReference type="GO" id="GO:0004514">
    <property type="term" value="F:nicotinate-nucleotide diphosphorylase (carboxylating) activity"/>
    <property type="evidence" value="ECO:0007669"/>
    <property type="project" value="UniProtKB-EC"/>
</dbReference>
<dbReference type="STRING" id="1702214.AL399_04030"/>
<feature type="binding site" evidence="13">
    <location>
        <begin position="243"/>
        <end position="245"/>
    </location>
    <ligand>
        <name>substrate</name>
    </ligand>
</feature>
<evidence type="ECO:0000259" key="14">
    <source>
        <dbReference type="Pfam" id="PF01729"/>
    </source>
</evidence>
<reference evidence="16" key="1">
    <citation type="submission" date="2015-08" db="EMBL/GenBank/DDBJ databases">
        <title>Candidatus Bacteriodes Periocalifornicus.</title>
        <authorList>
            <person name="McLean J.S."/>
            <person name="Kelley S."/>
        </authorList>
    </citation>
    <scope>NUCLEOTIDE SEQUENCE [LARGE SCALE GENOMIC DNA]</scope>
    <source>
        <strain evidence="16">12B</strain>
    </source>
</reference>
<feature type="binding site" evidence="13">
    <location>
        <position position="199"/>
    </location>
    <ligand>
        <name>substrate</name>
    </ligand>
</feature>
<dbReference type="SUPFAM" id="SSF51690">
    <property type="entry name" value="Nicotinate/Quinolinate PRTase C-terminal domain-like"/>
    <property type="match status" value="1"/>
</dbReference>
<evidence type="ECO:0000313" key="16">
    <source>
        <dbReference type="EMBL" id="KQM09031.1"/>
    </source>
</evidence>
<evidence type="ECO:0000256" key="12">
    <source>
        <dbReference type="PIRNR" id="PIRNR006250"/>
    </source>
</evidence>
<dbReference type="InterPro" id="IPR037128">
    <property type="entry name" value="Quinolinate_PRibosylTase_N_sf"/>
</dbReference>
<dbReference type="Pfam" id="PF02749">
    <property type="entry name" value="QRPTase_N"/>
    <property type="match status" value="1"/>
</dbReference>
<dbReference type="InterPro" id="IPR027277">
    <property type="entry name" value="NadC/ModD"/>
</dbReference>
<dbReference type="Pfam" id="PF01729">
    <property type="entry name" value="QRPTase_C"/>
    <property type="match status" value="1"/>
</dbReference>
<sequence length="284" mass="30567">MDFNVPYSPLVDRIIELALQEDLGTGDLVTNALITSSTRGEATLVAKSNGIVSGLGVAARVFRALDSSIMLVRCQNDGDPVVQGMEIARIRGSYRSLLSGERTALNFLQRMCGIATLTRQYVSKLEGCKTRLLDTRKTAPGLRILDKLAVLHGGGSNHRMGLYDLAMIKDNHIAIAGGIAPAVEAVRAAIPVYTRVEVEAENLDMVQEALQARADIIMLDNMPIDMMAQAIELIAGRALTEASGNVKVEQVRAIAETGVDFISVGAITHSAQALDISMRIKLIR</sequence>
<evidence type="ECO:0000256" key="11">
    <source>
        <dbReference type="ARBA" id="ARBA00069173"/>
    </source>
</evidence>
<evidence type="ECO:0000313" key="17">
    <source>
        <dbReference type="Proteomes" id="UP000054172"/>
    </source>
</evidence>
<dbReference type="InterPro" id="IPR013785">
    <property type="entry name" value="Aldolase_TIM"/>
</dbReference>
<dbReference type="Proteomes" id="UP000054172">
    <property type="component" value="Unassembled WGS sequence"/>
</dbReference>
<dbReference type="UniPathway" id="UPA00253">
    <property type="reaction ID" value="UER00331"/>
</dbReference>
<dbReference type="InterPro" id="IPR022412">
    <property type="entry name" value="Quinolinate_PRibosylTrfase_N"/>
</dbReference>
<dbReference type="SUPFAM" id="SSF54675">
    <property type="entry name" value="Nicotinate/Quinolinate PRTase N-terminal domain-like"/>
    <property type="match status" value="1"/>
</dbReference>
<dbReference type="PIRSF" id="PIRSF006250">
    <property type="entry name" value="NadC_ModD"/>
    <property type="match status" value="1"/>
</dbReference>
<evidence type="ECO:0000256" key="7">
    <source>
        <dbReference type="ARBA" id="ARBA00022676"/>
    </source>
</evidence>
<accession>A0A0Q4B8U9</accession>
<feature type="binding site" evidence="13">
    <location>
        <position position="159"/>
    </location>
    <ligand>
        <name>substrate</name>
    </ligand>
</feature>
<comment type="function">
    <text evidence="1">Involved in the catabolism of quinolinic acid (QA).</text>
</comment>
<evidence type="ECO:0000256" key="2">
    <source>
        <dbReference type="ARBA" id="ARBA00004893"/>
    </source>
</evidence>
<organism evidence="16 17">
    <name type="scientific">Candidatus [Bacteroides] periocalifornicus</name>
    <dbReference type="NCBI Taxonomy" id="1702214"/>
    <lineage>
        <taxon>Bacteria</taxon>
        <taxon>Pseudomonadati</taxon>
        <taxon>Bacteroidota</taxon>
    </lineage>
</organism>
<evidence type="ECO:0000259" key="15">
    <source>
        <dbReference type="Pfam" id="PF02749"/>
    </source>
</evidence>
<evidence type="ECO:0000256" key="13">
    <source>
        <dbReference type="PIRSR" id="PIRSR006250-1"/>
    </source>
</evidence>
<comment type="pathway">
    <text evidence="2">Cofactor biosynthesis; NAD(+) biosynthesis; nicotinate D-ribonucleotide from quinolinate: step 1/1.</text>
</comment>
<dbReference type="InterPro" id="IPR002638">
    <property type="entry name" value="Quinolinate_PRibosylTrfase_C"/>
</dbReference>
<evidence type="ECO:0000256" key="10">
    <source>
        <dbReference type="ARBA" id="ARBA00047445"/>
    </source>
</evidence>
<dbReference type="GO" id="GO:0005737">
    <property type="term" value="C:cytoplasm"/>
    <property type="evidence" value="ECO:0007669"/>
    <property type="project" value="TreeGrafter"/>
</dbReference>
<comment type="catalytic activity">
    <reaction evidence="10">
        <text>nicotinate beta-D-ribonucleotide + CO2 + diphosphate = quinolinate + 5-phospho-alpha-D-ribose 1-diphosphate + 2 H(+)</text>
        <dbReference type="Rhea" id="RHEA:12733"/>
        <dbReference type="ChEBI" id="CHEBI:15378"/>
        <dbReference type="ChEBI" id="CHEBI:16526"/>
        <dbReference type="ChEBI" id="CHEBI:29959"/>
        <dbReference type="ChEBI" id="CHEBI:33019"/>
        <dbReference type="ChEBI" id="CHEBI:57502"/>
        <dbReference type="ChEBI" id="CHEBI:58017"/>
        <dbReference type="EC" id="2.4.2.19"/>
    </reaction>
</comment>
<evidence type="ECO:0000256" key="9">
    <source>
        <dbReference type="ARBA" id="ARBA00033102"/>
    </source>
</evidence>
<dbReference type="CDD" id="cd01572">
    <property type="entry name" value="QPRTase"/>
    <property type="match status" value="1"/>
</dbReference>
<evidence type="ECO:0000256" key="8">
    <source>
        <dbReference type="ARBA" id="ARBA00022679"/>
    </source>
</evidence>
<keyword evidence="17" id="KW-1185">Reference proteome</keyword>
<comment type="similarity">
    <text evidence="3 12">Belongs to the NadC/ModD family.</text>
</comment>
<protein>
    <recommendedName>
        <fullName evidence="11">Probable nicotinate-nucleotide pyrophosphorylase [carboxylating]</fullName>
        <ecNumber evidence="5">2.4.2.19</ecNumber>
    </recommendedName>
    <alternativeName>
        <fullName evidence="9">Quinolinate phosphoribosyltransferase [decarboxylating]</fullName>
    </alternativeName>
</protein>
<dbReference type="InterPro" id="IPR004393">
    <property type="entry name" value="NadC"/>
</dbReference>
<feature type="binding site" evidence="13">
    <location>
        <position position="220"/>
    </location>
    <ligand>
        <name>substrate</name>
    </ligand>
</feature>
<dbReference type="FunFam" id="3.90.1170.20:FF:000001">
    <property type="entry name" value="Nicotinate-nucleotide diphosphorylase (Carboxylating)"/>
    <property type="match status" value="1"/>
</dbReference>
<evidence type="ECO:0000256" key="6">
    <source>
        <dbReference type="ARBA" id="ARBA00022642"/>
    </source>
</evidence>
<dbReference type="FunFam" id="3.20.20.70:FF:000030">
    <property type="entry name" value="Nicotinate-nucleotide pyrophosphorylase, carboxylating"/>
    <property type="match status" value="1"/>
</dbReference>
<dbReference type="NCBIfam" id="TIGR00078">
    <property type="entry name" value="nadC"/>
    <property type="match status" value="1"/>
</dbReference>
<dbReference type="EC" id="2.4.2.19" evidence="5"/>
<feature type="domain" description="Quinolinate phosphoribosyl transferase N-terminal" evidence="15">
    <location>
        <begin position="27"/>
        <end position="112"/>
    </location>
</feature>
<dbReference type="GO" id="GO:0009435">
    <property type="term" value="P:NAD+ biosynthetic process"/>
    <property type="evidence" value="ECO:0007669"/>
    <property type="project" value="UniProtKB-UniPathway"/>
</dbReference>
<dbReference type="GO" id="GO:0034213">
    <property type="term" value="P:quinolinate catabolic process"/>
    <property type="evidence" value="ECO:0007669"/>
    <property type="project" value="TreeGrafter"/>
</dbReference>
<keyword evidence="6" id="KW-0662">Pyridine nucleotide biosynthesis</keyword>
<dbReference type="AlphaFoldDB" id="A0A0Q4B8U9"/>
<proteinExistence type="inferred from homology"/>
<dbReference type="PANTHER" id="PTHR32179:SF3">
    <property type="entry name" value="NICOTINATE-NUCLEOTIDE PYROPHOSPHORYLASE [CARBOXYLATING]"/>
    <property type="match status" value="1"/>
</dbReference>